<dbReference type="SUPFAM" id="SSF101790">
    <property type="entry name" value="Aminomethyltransferase beta-barrel domain"/>
    <property type="match status" value="1"/>
</dbReference>
<dbReference type="InterPro" id="IPR013977">
    <property type="entry name" value="GcvT_C"/>
</dbReference>
<organism evidence="5">
    <name type="scientific">marine metagenome</name>
    <dbReference type="NCBI Taxonomy" id="408172"/>
    <lineage>
        <taxon>unclassified sequences</taxon>
        <taxon>metagenomes</taxon>
        <taxon>ecological metagenomes</taxon>
    </lineage>
</organism>
<feature type="domain" description="GCVT N-terminal" evidence="2">
    <location>
        <begin position="409"/>
        <end position="672"/>
    </location>
</feature>
<evidence type="ECO:0000259" key="4">
    <source>
        <dbReference type="Pfam" id="PF09347"/>
    </source>
</evidence>
<proteinExistence type="predicted"/>
<evidence type="ECO:0008006" key="6">
    <source>
        <dbReference type="Google" id="ProtNLM"/>
    </source>
</evidence>
<dbReference type="Pfam" id="PF08669">
    <property type="entry name" value="GCV_T_C"/>
    <property type="match status" value="1"/>
</dbReference>
<dbReference type="AlphaFoldDB" id="A0A381VEE3"/>
<feature type="region of interest" description="Disordered" evidence="1">
    <location>
        <begin position="163"/>
        <end position="182"/>
    </location>
</feature>
<protein>
    <recommendedName>
        <fullName evidence="6">Aminomethyltransferase</fullName>
    </recommendedName>
</protein>
<reference evidence="5" key="1">
    <citation type="submission" date="2018-05" db="EMBL/GenBank/DDBJ databases">
        <authorList>
            <person name="Lanie J.A."/>
            <person name="Ng W.-L."/>
            <person name="Kazmierczak K.M."/>
            <person name="Andrzejewski T.M."/>
            <person name="Davidsen T.M."/>
            <person name="Wayne K.J."/>
            <person name="Tettelin H."/>
            <person name="Glass J.I."/>
            <person name="Rusch D."/>
            <person name="Podicherti R."/>
            <person name="Tsui H.-C.T."/>
            <person name="Winkler M.E."/>
        </authorList>
    </citation>
    <scope>NUCLEOTIDE SEQUENCE</scope>
</reference>
<dbReference type="SUPFAM" id="SSF103025">
    <property type="entry name" value="Folate-binding domain"/>
    <property type="match status" value="1"/>
</dbReference>
<dbReference type="InterPro" id="IPR027266">
    <property type="entry name" value="TrmE/GcvT-like"/>
</dbReference>
<accession>A0A381VEE3</accession>
<dbReference type="InterPro" id="IPR029043">
    <property type="entry name" value="GcvT/YgfZ_C"/>
</dbReference>
<name>A0A381VEE3_9ZZZZ</name>
<dbReference type="Pfam" id="PF01571">
    <property type="entry name" value="GCV_T"/>
    <property type="match status" value="1"/>
</dbReference>
<evidence type="ECO:0000256" key="1">
    <source>
        <dbReference type="SAM" id="MobiDB-lite"/>
    </source>
</evidence>
<dbReference type="InterPro" id="IPR028896">
    <property type="entry name" value="GcvT/YgfZ/DmdA"/>
</dbReference>
<dbReference type="EMBL" id="UINC01008608">
    <property type="protein sequence ID" value="SVA38710.1"/>
    <property type="molecule type" value="Genomic_DNA"/>
</dbReference>
<feature type="domain" description="Aminomethyltransferase C-terminal" evidence="3">
    <location>
        <begin position="693"/>
        <end position="774"/>
    </location>
</feature>
<sequence length="782" mass="86973">MNDVAIPTRPRLLEPGMWRQDPYLERYHVPGGGCIVLELFPDDELRVVDPEGKQMGELAVFSPDGRPDTGALTDQTATAATSLKSILGSNQESARQVAAGLNRRGIDVATAQAVVLFAPDAAPGEETSFTAARKVTCAVSAPGTRMSVDEQSPPTTLIAWVHRSRERPRSEPALPEPLADPREDFRIERRTARGYTVKAGEFFQIIDVAGRECSDFLAFSQEQLDRGLERGLDATTTRTLMGTGYPGPGLFSKFFDQDMQPLIEVVQDTCGRHDTFCLACTPKYYEDMGYFGHPNCSDNLNNALKDYGIQKRRGWPAINFFYNTGIDEQNVLYLDEPWSRPGDYVLLRALTDLVCASTACPDDISAANAWNPTDIHVRVYAPDNIFSKAIAYRMTPDDETRLTKETGFHPRTSELTRNITEYNGYWLPTCYHNRGAIDEYWACREKAVVMDLSPLRKFEVLGPDAEALMQHVLTRNVRRLAIGQVVYSAICYPHGGMLDDGTLLRLGPDNFRWIGGNDYGGIWMREEAKRLGYRVWVKSSTDQLHNIAVQGPASRAIVKEVVWTPPAQPQVDELEWFRFTIGRIGDLNGIPVMVSRTGYTGELGFEIFCHPKDAVPVWDAIWEAGQPHDLSPLGLDALDMVRIEAGLVFAGYEFCDQTDPFEAGIGFTVPLKTKEDDFVGRDALVERKANPQRKLVGLELEGNEPAAHGDCVHIGRAQVGIITSGTRSPVLRKNIALARLDIAHTEPGTTIEVGKLDGHQKRIPATIVPFPFYDPKKERVRA</sequence>
<dbReference type="Pfam" id="PF09347">
    <property type="entry name" value="DUF1989"/>
    <property type="match status" value="1"/>
</dbReference>
<dbReference type="PANTHER" id="PTHR43757:SF2">
    <property type="entry name" value="AMINOMETHYLTRANSFERASE, MITOCHONDRIAL"/>
    <property type="match status" value="1"/>
</dbReference>
<evidence type="ECO:0000259" key="3">
    <source>
        <dbReference type="Pfam" id="PF08669"/>
    </source>
</evidence>
<evidence type="ECO:0000313" key="5">
    <source>
        <dbReference type="EMBL" id="SVA38710.1"/>
    </source>
</evidence>
<evidence type="ECO:0000259" key="2">
    <source>
        <dbReference type="Pfam" id="PF01571"/>
    </source>
</evidence>
<dbReference type="Gene3D" id="3.30.1360.120">
    <property type="entry name" value="Probable tRNA modification gtpase trme, domain 1"/>
    <property type="match status" value="1"/>
</dbReference>
<dbReference type="PANTHER" id="PTHR43757">
    <property type="entry name" value="AMINOMETHYLTRANSFERASE"/>
    <property type="match status" value="1"/>
</dbReference>
<dbReference type="InterPro" id="IPR006222">
    <property type="entry name" value="GCVT_N"/>
</dbReference>
<dbReference type="GO" id="GO:0005829">
    <property type="term" value="C:cytosol"/>
    <property type="evidence" value="ECO:0007669"/>
    <property type="project" value="TreeGrafter"/>
</dbReference>
<dbReference type="InterPro" id="IPR018959">
    <property type="entry name" value="DUF1989"/>
</dbReference>
<gene>
    <name evidence="5" type="ORF">METZ01_LOCUS91564</name>
</gene>
<feature type="domain" description="DUF1989" evidence="4">
    <location>
        <begin position="186"/>
        <end position="354"/>
    </location>
</feature>